<protein>
    <recommendedName>
        <fullName evidence="1">Insertion element IS402-like domain-containing protein</fullName>
    </recommendedName>
</protein>
<proteinExistence type="predicted"/>
<keyword evidence="3" id="KW-1185">Reference proteome</keyword>
<reference evidence="2 3" key="1">
    <citation type="journal article" date="2014" name="Genome Announc.">
        <title>Draft Genome Sequence of Magnetospirillum sp. Strain SO-1, a Freshwater Magnetotactic Bacterium Isolated from the Ol'khovka River, Russia.</title>
        <authorList>
            <person name="Grouzdev D.S."/>
            <person name="Dziuba M.V."/>
            <person name="Sukhacheva M.S."/>
            <person name="Mardanov A.V."/>
            <person name="Beletskiy A.V."/>
            <person name="Kuznetsov B.B."/>
            <person name="Skryabin K.G."/>
        </authorList>
    </citation>
    <scope>NUCLEOTIDE SEQUENCE [LARGE SCALE GENOMIC DNA]</scope>
    <source>
        <strain evidence="2 3">SO-1</strain>
    </source>
</reference>
<sequence>MARFDLSDKEWDLILPLLPNKPRGVARTDDRRVLNGIFYILRTGSPWRDLPERYGPYTTAYRGRPNSLVRRSSSSTARLLALLLCNSRQTAPSPMASRRRFTTSSAAIFSATNSTLRPPATAPAIRLAMVWDLPVPGGPWITRLRPRRTSSMARVWELSASMTWIWAEGGT</sequence>
<dbReference type="AlphaFoldDB" id="M3A9S8"/>
<dbReference type="Proteomes" id="UP000011744">
    <property type="component" value="Unassembled WGS sequence"/>
</dbReference>
<dbReference type="Pfam" id="PF13340">
    <property type="entry name" value="DUF4096"/>
    <property type="match status" value="1"/>
</dbReference>
<name>M3A9S8_9PROT</name>
<comment type="caution">
    <text evidence="2">The sequence shown here is derived from an EMBL/GenBank/DDBJ whole genome shotgun (WGS) entry which is preliminary data.</text>
</comment>
<dbReference type="eggNOG" id="COG3293">
    <property type="taxonomic scope" value="Bacteria"/>
</dbReference>
<dbReference type="STRING" id="1244869.H261_12804"/>
<organism evidence="2 3">
    <name type="scientific">Paramagnetospirillum caucaseum</name>
    <dbReference type="NCBI Taxonomy" id="1244869"/>
    <lineage>
        <taxon>Bacteria</taxon>
        <taxon>Pseudomonadati</taxon>
        <taxon>Pseudomonadota</taxon>
        <taxon>Alphaproteobacteria</taxon>
        <taxon>Rhodospirillales</taxon>
        <taxon>Magnetospirillaceae</taxon>
        <taxon>Paramagnetospirillum</taxon>
    </lineage>
</organism>
<accession>M3A9S8</accession>
<dbReference type="InterPro" id="IPR052909">
    <property type="entry name" value="Transposase_6_like"/>
</dbReference>
<dbReference type="PANTHER" id="PTHR46637">
    <property type="entry name" value="TIS1421-TRANSPOSASE PROTEIN A"/>
    <property type="match status" value="1"/>
</dbReference>
<evidence type="ECO:0000313" key="3">
    <source>
        <dbReference type="Proteomes" id="UP000011744"/>
    </source>
</evidence>
<dbReference type="EMBL" id="AONQ01000032">
    <property type="protein sequence ID" value="EME69533.1"/>
    <property type="molecule type" value="Genomic_DNA"/>
</dbReference>
<feature type="domain" description="Insertion element IS402-like" evidence="1">
    <location>
        <begin position="6"/>
        <end position="62"/>
    </location>
</feature>
<gene>
    <name evidence="2" type="ORF">H261_12804</name>
</gene>
<dbReference type="InterPro" id="IPR025161">
    <property type="entry name" value="IS402-like_dom"/>
</dbReference>
<evidence type="ECO:0000313" key="2">
    <source>
        <dbReference type="EMBL" id="EME69533.1"/>
    </source>
</evidence>
<dbReference type="PANTHER" id="PTHR46637:SF1">
    <property type="entry name" value="BLL5188 PROTEIN"/>
    <property type="match status" value="1"/>
</dbReference>
<evidence type="ECO:0000259" key="1">
    <source>
        <dbReference type="Pfam" id="PF13340"/>
    </source>
</evidence>